<dbReference type="OrthoDB" id="9768429at2"/>
<evidence type="ECO:0000313" key="4">
    <source>
        <dbReference type="Proteomes" id="UP000018851"/>
    </source>
</evidence>
<dbReference type="PATRIC" id="fig|1123269.5.peg.828"/>
<dbReference type="Proteomes" id="UP000018851">
    <property type="component" value="Chromosome"/>
</dbReference>
<dbReference type="HOGENOM" id="CLU_2275657_0_0_5"/>
<feature type="region of interest" description="Disordered" evidence="1">
    <location>
        <begin position="79"/>
        <end position="102"/>
    </location>
</feature>
<reference evidence="2 4" key="1">
    <citation type="submission" date="2013-07" db="EMBL/GenBank/DDBJ databases">
        <title>Completed genome of Sphingomonas sanxanigenens NX02.</title>
        <authorList>
            <person name="Ma T."/>
            <person name="Huang H."/>
            <person name="Wu M."/>
            <person name="Li X."/>
            <person name="Li G."/>
        </authorList>
    </citation>
    <scope>NUCLEOTIDE SEQUENCE [LARGE SCALE GENOMIC DNA]</scope>
    <source>
        <strain evidence="2 4">NX02</strain>
    </source>
</reference>
<keyword evidence="4" id="KW-1185">Reference proteome</keyword>
<organism evidence="2 4">
    <name type="scientific">Sphingomonas sanxanigenens DSM 19645 = NX02</name>
    <dbReference type="NCBI Taxonomy" id="1123269"/>
    <lineage>
        <taxon>Bacteria</taxon>
        <taxon>Pseudomonadati</taxon>
        <taxon>Pseudomonadota</taxon>
        <taxon>Alphaproteobacteria</taxon>
        <taxon>Sphingomonadales</taxon>
        <taxon>Sphingomonadaceae</taxon>
        <taxon>Sphingomonas</taxon>
    </lineage>
</organism>
<accession>W0A8G1</accession>
<dbReference type="KEGG" id="ssan:NX02_22095"/>
<dbReference type="AlphaFoldDB" id="W0A8G1"/>
<dbReference type="KEGG" id="ssan:NX02_04250"/>
<evidence type="ECO:0000313" key="3">
    <source>
        <dbReference type="EMBL" id="AHE56045.1"/>
    </source>
</evidence>
<sequence>MPEMPGKSIGARAAAPTCATCQHCVTLLARRLHDGMPARNCLRRSRRSVVHGVTGDARTAEFERSRIWRWFGADTCGPEGRYWKQGQPAQPPGTQPSAKEAM</sequence>
<name>W0A8G1_9SPHN</name>
<evidence type="ECO:0000313" key="2">
    <source>
        <dbReference type="EMBL" id="AHE52598.1"/>
    </source>
</evidence>
<dbReference type="STRING" id="1123269.NX02_04250"/>
<gene>
    <name evidence="2" type="ORF">NX02_04250</name>
    <name evidence="3" type="ORF">NX02_22095</name>
</gene>
<dbReference type="EMBL" id="CP006644">
    <property type="protein sequence ID" value="AHE56045.1"/>
    <property type="molecule type" value="Genomic_DNA"/>
</dbReference>
<proteinExistence type="predicted"/>
<protein>
    <submittedName>
        <fullName evidence="2">Uncharacterized protein</fullName>
    </submittedName>
</protein>
<dbReference type="EMBL" id="CP006644">
    <property type="protein sequence ID" value="AHE52598.1"/>
    <property type="molecule type" value="Genomic_DNA"/>
</dbReference>
<evidence type="ECO:0000256" key="1">
    <source>
        <dbReference type="SAM" id="MobiDB-lite"/>
    </source>
</evidence>